<dbReference type="InterPro" id="IPR032585">
    <property type="entry name" value="DUF4912"/>
</dbReference>
<accession>A0A4Y7RE35</accession>
<gene>
    <name evidence="2" type="ORF">Psch_00574</name>
</gene>
<dbReference type="EMBL" id="QFGA01000001">
    <property type="protein sequence ID" value="TEB07033.1"/>
    <property type="molecule type" value="Genomic_DNA"/>
</dbReference>
<dbReference type="AlphaFoldDB" id="A0A4Y7RE35"/>
<evidence type="ECO:0000256" key="1">
    <source>
        <dbReference type="SAM" id="MobiDB-lite"/>
    </source>
</evidence>
<comment type="caution">
    <text evidence="2">The sequence shown here is derived from an EMBL/GenBank/DDBJ whole genome shotgun (WGS) entry which is preliminary data.</text>
</comment>
<protein>
    <recommendedName>
        <fullName evidence="4">DUF4912 domain-containing protein</fullName>
    </recommendedName>
</protein>
<keyword evidence="3" id="KW-1185">Reference proteome</keyword>
<evidence type="ECO:0000313" key="3">
    <source>
        <dbReference type="Proteomes" id="UP000298324"/>
    </source>
</evidence>
<proteinExistence type="predicted"/>
<name>A0A4Y7RE35_9FIRM</name>
<sequence length="140" mass="15976">MDHQHIPVPLPPDYHENALFLLVQSPRVLYVYWELSPGLKDLLEKKEKVQIRLNIEGRGPFYTTEFNMSQKSFYFSDVEPGLTYNCEIGIISHDNLFYPLLRSNSVSTPLDRPADGRTLAEAPPDNLPSSSSWGLPKDDK</sequence>
<reference evidence="2 3" key="1">
    <citation type="journal article" date="2018" name="Environ. Microbiol.">
        <title>Novel energy conservation strategies and behaviour of Pelotomaculum schinkii driving syntrophic propionate catabolism.</title>
        <authorList>
            <person name="Hidalgo-Ahumada C.A.P."/>
            <person name="Nobu M.K."/>
            <person name="Narihiro T."/>
            <person name="Tamaki H."/>
            <person name="Liu W.T."/>
            <person name="Kamagata Y."/>
            <person name="Stams A.J.M."/>
            <person name="Imachi H."/>
            <person name="Sousa D.Z."/>
        </authorList>
    </citation>
    <scope>NUCLEOTIDE SEQUENCE [LARGE SCALE GENOMIC DNA]</scope>
    <source>
        <strain evidence="2 3">HH</strain>
    </source>
</reference>
<dbReference type="RefSeq" id="WP_190239054.1">
    <property type="nucleotide sequence ID" value="NZ_QFGA01000001.1"/>
</dbReference>
<evidence type="ECO:0000313" key="2">
    <source>
        <dbReference type="EMBL" id="TEB07033.1"/>
    </source>
</evidence>
<organism evidence="2 3">
    <name type="scientific">Pelotomaculum schinkii</name>
    <dbReference type="NCBI Taxonomy" id="78350"/>
    <lineage>
        <taxon>Bacteria</taxon>
        <taxon>Bacillati</taxon>
        <taxon>Bacillota</taxon>
        <taxon>Clostridia</taxon>
        <taxon>Eubacteriales</taxon>
        <taxon>Desulfotomaculaceae</taxon>
        <taxon>Pelotomaculum</taxon>
    </lineage>
</organism>
<feature type="region of interest" description="Disordered" evidence="1">
    <location>
        <begin position="108"/>
        <end position="140"/>
    </location>
</feature>
<dbReference type="Pfam" id="PF16258">
    <property type="entry name" value="DUF4912"/>
    <property type="match status" value="1"/>
</dbReference>
<evidence type="ECO:0008006" key="4">
    <source>
        <dbReference type="Google" id="ProtNLM"/>
    </source>
</evidence>
<dbReference type="Proteomes" id="UP000298324">
    <property type="component" value="Unassembled WGS sequence"/>
</dbReference>